<organism evidence="2 3">
    <name type="scientific">Alteromonas phage vB_AcoS-R7M</name>
    <dbReference type="NCBI Taxonomy" id="2729541"/>
    <lineage>
        <taxon>Viruses</taxon>
        <taxon>Duplodnaviria</taxon>
        <taxon>Heunggongvirae</taxon>
        <taxon>Uroviricota</taxon>
        <taxon>Caudoviricetes</taxon>
        <taxon>Queuovirinae</taxon>
        <taxon>Amoyvirus</taxon>
        <taxon>Amoyvirus R7M</taxon>
    </lineage>
</organism>
<evidence type="ECO:0000256" key="1">
    <source>
        <dbReference type="SAM" id="Phobius"/>
    </source>
</evidence>
<protein>
    <submittedName>
        <fullName evidence="2">Uncharacterized protein</fullName>
    </submittedName>
</protein>
<dbReference type="EMBL" id="MT345684">
    <property type="protein sequence ID" value="QJI53342.1"/>
    <property type="molecule type" value="Genomic_DNA"/>
</dbReference>
<evidence type="ECO:0000313" key="2">
    <source>
        <dbReference type="EMBL" id="QJI53342.1"/>
    </source>
</evidence>
<reference evidence="3" key="1">
    <citation type="submission" date="2020-04" db="EMBL/GenBank/DDBJ databases">
        <authorList>
            <person name="Ma R."/>
            <person name="Lai J."/>
            <person name="Yang Y."/>
            <person name="Jiao N."/>
            <person name="Zhang R."/>
        </authorList>
    </citation>
    <scope>NUCLEOTIDE SEQUENCE [LARGE SCALE GENOMIC DNA]</scope>
</reference>
<keyword evidence="3" id="KW-1185">Reference proteome</keyword>
<name>A0A6M3YN64_9CAUD</name>
<sequence>MKSIMVLIALVCISPVAAAQAEIGEDTLTGVWAFFDSFPAWLTAITAVVTAATAITALTPTKSDDKIINVILKVLNVLAGNVGKNSNRDD</sequence>
<keyword evidence="1" id="KW-0812">Transmembrane</keyword>
<keyword evidence="1" id="KW-1133">Transmembrane helix</keyword>
<evidence type="ECO:0000313" key="3">
    <source>
        <dbReference type="Proteomes" id="UP000503037"/>
    </source>
</evidence>
<proteinExistence type="predicted"/>
<accession>A0A6M3YN64</accession>
<feature type="transmembrane region" description="Helical" evidence="1">
    <location>
        <begin position="37"/>
        <end position="58"/>
    </location>
</feature>
<keyword evidence="1" id="KW-0472">Membrane</keyword>
<gene>
    <name evidence="2" type="ORF">vBAcoSR7M_20</name>
</gene>
<dbReference type="Proteomes" id="UP000503037">
    <property type="component" value="Segment"/>
</dbReference>